<dbReference type="PANTHER" id="PTHR14523">
    <property type="entry name" value="UNCHARACTERIZED PROTEIN C17ORF53 HOMOLOG"/>
    <property type="match status" value="1"/>
</dbReference>
<dbReference type="Pfam" id="PF15072">
    <property type="entry name" value="HROB"/>
    <property type="match status" value="1"/>
</dbReference>
<gene>
    <name evidence="2" type="ORF">DEO72_LG9g2834</name>
</gene>
<dbReference type="EMBL" id="CP039353">
    <property type="protein sequence ID" value="QCE07814.1"/>
    <property type="molecule type" value="Genomic_DNA"/>
</dbReference>
<proteinExistence type="predicted"/>
<organism evidence="2 3">
    <name type="scientific">Vigna unguiculata</name>
    <name type="common">Cowpea</name>
    <dbReference type="NCBI Taxonomy" id="3917"/>
    <lineage>
        <taxon>Eukaryota</taxon>
        <taxon>Viridiplantae</taxon>
        <taxon>Streptophyta</taxon>
        <taxon>Embryophyta</taxon>
        <taxon>Tracheophyta</taxon>
        <taxon>Spermatophyta</taxon>
        <taxon>Magnoliopsida</taxon>
        <taxon>eudicotyledons</taxon>
        <taxon>Gunneridae</taxon>
        <taxon>Pentapetalae</taxon>
        <taxon>rosids</taxon>
        <taxon>fabids</taxon>
        <taxon>Fabales</taxon>
        <taxon>Fabaceae</taxon>
        <taxon>Papilionoideae</taxon>
        <taxon>50 kb inversion clade</taxon>
        <taxon>NPAAA clade</taxon>
        <taxon>indigoferoid/millettioid clade</taxon>
        <taxon>Phaseoleae</taxon>
        <taxon>Vigna</taxon>
    </lineage>
</organism>
<evidence type="ECO:0000259" key="1">
    <source>
        <dbReference type="Pfam" id="PF15072"/>
    </source>
</evidence>
<dbReference type="InterPro" id="IPR028045">
    <property type="entry name" value="HROB"/>
</dbReference>
<evidence type="ECO:0000313" key="3">
    <source>
        <dbReference type="Proteomes" id="UP000501690"/>
    </source>
</evidence>
<feature type="domain" description="Homologous recombination OB-fold protein OB-fold" evidence="1">
    <location>
        <begin position="103"/>
        <end position="187"/>
    </location>
</feature>
<dbReference type="InterPro" id="IPR058570">
    <property type="entry name" value="HROB_OB"/>
</dbReference>
<protein>
    <recommendedName>
        <fullName evidence="1">Homologous recombination OB-fold protein OB-fold domain-containing protein</fullName>
    </recommendedName>
</protein>
<dbReference type="GO" id="GO:0000725">
    <property type="term" value="P:recombinational repair"/>
    <property type="evidence" value="ECO:0007669"/>
    <property type="project" value="InterPro"/>
</dbReference>
<accession>A0A4D6N4M7</accession>
<dbReference type="Proteomes" id="UP000501690">
    <property type="component" value="Linkage Group LG9"/>
</dbReference>
<dbReference type="PANTHER" id="PTHR14523:SF1">
    <property type="entry name" value="HOMOLOGOUS RECOMBINATION OB-FOLD PROTEIN"/>
    <property type="match status" value="1"/>
</dbReference>
<name>A0A4D6N4M7_VIGUN</name>
<evidence type="ECO:0000313" key="2">
    <source>
        <dbReference type="EMBL" id="QCE07814.1"/>
    </source>
</evidence>
<dbReference type="AlphaFoldDB" id="A0A4D6N4M7"/>
<sequence>MDPWEALAVDDKVLKEFLERSNSATTFIPGPAANAQAVILNRQLDEAHNTQEFMNKMAIASHARDFYSNAWKWAEQFIKHHALVQDGDIKNITPLSQRKSLERMPFMACVVKECKPNGLGDMLITMKDPSDIAKASIHNKVLKDAEFGSDVAVGSVLLLKEVAVFKHPRRIQYLNITLRNIVKVFKYDISPPTEEEVKASLPVVRLNYVPKKTVDQNMETNVQSDLNVNQNINMDHNIGANVDTNNPPPVSANVDEILQKMIPPSTQSPSYELGETSKDESSALDNISLTAQRSYLSVFRGGGFSKETTKTVDCARTGDLAGTGNFAGTVVFARTADFVVVVDFQNGRWTSCLRCGLRRGVAVQRCDGAVENKSVGMEPVKFLQMSAK</sequence>
<reference evidence="2 3" key="1">
    <citation type="submission" date="2019-04" db="EMBL/GenBank/DDBJ databases">
        <title>An improved genome assembly and genetic linkage map for asparagus bean, Vigna unguiculata ssp. sesquipedialis.</title>
        <authorList>
            <person name="Xia Q."/>
            <person name="Zhang R."/>
            <person name="Dong Y."/>
        </authorList>
    </citation>
    <scope>NUCLEOTIDE SEQUENCE [LARGE SCALE GENOMIC DNA]</scope>
    <source>
        <tissue evidence="2">Leaf</tissue>
    </source>
</reference>
<keyword evidence="3" id="KW-1185">Reference proteome</keyword>